<dbReference type="Gene3D" id="2.70.50.60">
    <property type="entry name" value="abc- transporter (atp binding component) like domain"/>
    <property type="match status" value="1"/>
</dbReference>
<accession>A0A8J6NRA4</accession>
<organism evidence="6 7">
    <name type="scientific">Candidatus Desulfatibia vada</name>
    <dbReference type="NCBI Taxonomy" id="2841696"/>
    <lineage>
        <taxon>Bacteria</taxon>
        <taxon>Pseudomonadati</taxon>
        <taxon>Thermodesulfobacteriota</taxon>
        <taxon>Desulfobacteria</taxon>
        <taxon>Desulfobacterales</taxon>
        <taxon>Desulfobacterales incertae sedis</taxon>
        <taxon>Candidatus Desulfatibia</taxon>
    </lineage>
</organism>
<dbReference type="GO" id="GO:0005524">
    <property type="term" value="F:ATP binding"/>
    <property type="evidence" value="ECO:0007669"/>
    <property type="project" value="UniProtKB-KW"/>
</dbReference>
<dbReference type="InterPro" id="IPR003439">
    <property type="entry name" value="ABC_transporter-like_ATP-bd"/>
</dbReference>
<feature type="domain" description="ABC transporter" evidence="5">
    <location>
        <begin position="64"/>
        <end position="283"/>
    </location>
</feature>
<sequence length="442" mass="49669">MSDDVVIRVENLSKQYRIGSTKEGYRTFRETLVDAAKAPFLRAQEAWSMAHRALSKSINSKPPSPCSPLSSTEDTIWALKDVSFEVKRGEIIGIIGRNGAGKSTLLKILSKITEPTKGRVELKGRVGSLLEVGTGFHPELTGHENVYMYGAILGMDRWEVTRKFDEIVAFAELEKFIETPVKRYSSGMYMRLAFAVAAHLEPEILLVDEVLAVGDAQFQKKCLGKIGEVSVEGRTVLFVSHNMGAISALCGLALLLEKGVKVFEGPAISTIRRYNEIGQNVSTEWYSSLPLNKDKVSLRSVTVKDTSGRQRSDFSNHDAIAIEIDVRMSEYVPDLKIGFELEGELGIKVFTTFHNDIEEILSRDDFKSGIYRFRTIIPGRLLNSSVYYIFPCGGIHRRRWIFQEEKVVQFKVDFQVDNPDFFVDKRGGVIGPMLEWTVKHLS</sequence>
<evidence type="ECO:0000256" key="2">
    <source>
        <dbReference type="ARBA" id="ARBA00022448"/>
    </source>
</evidence>
<evidence type="ECO:0000313" key="6">
    <source>
        <dbReference type="EMBL" id="MBC8430513.1"/>
    </source>
</evidence>
<evidence type="ECO:0000256" key="4">
    <source>
        <dbReference type="ARBA" id="ARBA00022840"/>
    </source>
</evidence>
<dbReference type="SMART" id="SM00382">
    <property type="entry name" value="AAA"/>
    <property type="match status" value="1"/>
</dbReference>
<dbReference type="AlphaFoldDB" id="A0A8J6NRA4"/>
<dbReference type="InterPro" id="IPR050683">
    <property type="entry name" value="Bact_Polysacc_Export_ATP-bd"/>
</dbReference>
<comment type="similarity">
    <text evidence="1">Belongs to the ABC transporter superfamily.</text>
</comment>
<keyword evidence="3" id="KW-0547">Nucleotide-binding</keyword>
<evidence type="ECO:0000256" key="1">
    <source>
        <dbReference type="ARBA" id="ARBA00005417"/>
    </source>
</evidence>
<dbReference type="Pfam" id="PF00005">
    <property type="entry name" value="ABC_tran"/>
    <property type="match status" value="1"/>
</dbReference>
<dbReference type="GO" id="GO:0016020">
    <property type="term" value="C:membrane"/>
    <property type="evidence" value="ECO:0007669"/>
    <property type="project" value="InterPro"/>
</dbReference>
<reference evidence="6 7" key="1">
    <citation type="submission" date="2020-08" db="EMBL/GenBank/DDBJ databases">
        <title>Bridging the membrane lipid divide: bacteria of the FCB group superphylum have the potential to synthesize archaeal ether lipids.</title>
        <authorList>
            <person name="Villanueva L."/>
            <person name="Von Meijenfeldt F.A.B."/>
            <person name="Westbye A.B."/>
            <person name="Yadav S."/>
            <person name="Hopmans E.C."/>
            <person name="Dutilh B.E."/>
            <person name="Sinninghe Damste J.S."/>
        </authorList>
    </citation>
    <scope>NUCLEOTIDE SEQUENCE [LARGE SCALE GENOMIC DNA]</scope>
    <source>
        <strain evidence="6">NIOZ-UU17</strain>
    </source>
</reference>
<evidence type="ECO:0000259" key="5">
    <source>
        <dbReference type="PROSITE" id="PS50893"/>
    </source>
</evidence>
<name>A0A8J6NRA4_9BACT</name>
<dbReference type="Proteomes" id="UP000605201">
    <property type="component" value="Unassembled WGS sequence"/>
</dbReference>
<proteinExistence type="inferred from homology"/>
<comment type="caution">
    <text evidence="6">The sequence shown here is derived from an EMBL/GenBank/DDBJ whole genome shotgun (WGS) entry which is preliminary data.</text>
</comment>
<dbReference type="PANTHER" id="PTHR46743">
    <property type="entry name" value="TEICHOIC ACIDS EXPORT ATP-BINDING PROTEIN TAGH"/>
    <property type="match status" value="1"/>
</dbReference>
<dbReference type="PANTHER" id="PTHR46743:SF2">
    <property type="entry name" value="TEICHOIC ACIDS EXPORT ATP-BINDING PROTEIN TAGH"/>
    <property type="match status" value="1"/>
</dbReference>
<dbReference type="GO" id="GO:0016887">
    <property type="term" value="F:ATP hydrolysis activity"/>
    <property type="evidence" value="ECO:0007669"/>
    <property type="project" value="InterPro"/>
</dbReference>
<evidence type="ECO:0000256" key="3">
    <source>
        <dbReference type="ARBA" id="ARBA00022741"/>
    </source>
</evidence>
<dbReference type="Gene3D" id="3.40.50.300">
    <property type="entry name" value="P-loop containing nucleotide triphosphate hydrolases"/>
    <property type="match status" value="1"/>
</dbReference>
<dbReference type="InterPro" id="IPR015860">
    <property type="entry name" value="ABC_transpr_TagH-like"/>
</dbReference>
<keyword evidence="2" id="KW-0813">Transport</keyword>
<evidence type="ECO:0000313" key="7">
    <source>
        <dbReference type="Proteomes" id="UP000605201"/>
    </source>
</evidence>
<dbReference type="EMBL" id="JACNIG010000050">
    <property type="protein sequence ID" value="MBC8430513.1"/>
    <property type="molecule type" value="Genomic_DNA"/>
</dbReference>
<dbReference type="InterPro" id="IPR003593">
    <property type="entry name" value="AAA+_ATPase"/>
</dbReference>
<gene>
    <name evidence="6" type="ORF">H8D96_01205</name>
</gene>
<dbReference type="SUPFAM" id="SSF52540">
    <property type="entry name" value="P-loop containing nucleoside triphosphate hydrolases"/>
    <property type="match status" value="1"/>
</dbReference>
<keyword evidence="4 6" id="KW-0067">ATP-binding</keyword>
<dbReference type="PROSITE" id="PS50893">
    <property type="entry name" value="ABC_TRANSPORTER_2"/>
    <property type="match status" value="1"/>
</dbReference>
<dbReference type="CDD" id="cd03220">
    <property type="entry name" value="ABC_KpsT_Wzt"/>
    <property type="match status" value="1"/>
</dbReference>
<dbReference type="InterPro" id="IPR027417">
    <property type="entry name" value="P-loop_NTPase"/>
</dbReference>
<protein>
    <submittedName>
        <fullName evidence="6">ATP-binding cassette domain-containing protein</fullName>
    </submittedName>
</protein>
<dbReference type="GO" id="GO:0140359">
    <property type="term" value="F:ABC-type transporter activity"/>
    <property type="evidence" value="ECO:0007669"/>
    <property type="project" value="InterPro"/>
</dbReference>